<proteinExistence type="predicted"/>
<name>A0A6J5R7Y4_9CAUD</name>
<accession>A0A6J5R7Y4</accession>
<protein>
    <submittedName>
        <fullName evidence="1">Uncharacterized protein</fullName>
    </submittedName>
</protein>
<gene>
    <name evidence="1" type="ORF">UFOVP1230_48</name>
</gene>
<organism evidence="1">
    <name type="scientific">uncultured Caudovirales phage</name>
    <dbReference type="NCBI Taxonomy" id="2100421"/>
    <lineage>
        <taxon>Viruses</taxon>
        <taxon>Duplodnaviria</taxon>
        <taxon>Heunggongvirae</taxon>
        <taxon>Uroviricota</taxon>
        <taxon>Caudoviricetes</taxon>
        <taxon>Peduoviridae</taxon>
        <taxon>Maltschvirus</taxon>
        <taxon>Maltschvirus maltsch</taxon>
    </lineage>
</organism>
<evidence type="ECO:0000313" key="1">
    <source>
        <dbReference type="EMBL" id="CAB4191922.1"/>
    </source>
</evidence>
<reference evidence="1" key="1">
    <citation type="submission" date="2020-05" db="EMBL/GenBank/DDBJ databases">
        <authorList>
            <person name="Chiriac C."/>
            <person name="Salcher M."/>
            <person name="Ghai R."/>
            <person name="Kavagutti S V."/>
        </authorList>
    </citation>
    <scope>NUCLEOTIDE SEQUENCE</scope>
</reference>
<dbReference type="EMBL" id="LR797179">
    <property type="protein sequence ID" value="CAB4191922.1"/>
    <property type="molecule type" value="Genomic_DNA"/>
</dbReference>
<sequence>MARSIATIKASIVAQKNAETALNGLTSTSQTAIWNVWAYVTAVVINLFEQILDIFKTDVEAMIAVGQSPTKGWWQDRVLKFQYSATDPQVVQLIDYAPQYPVINTVLRIVTRCAIKQSATKTVVIKVAKGISPALAPLTVTELAALSDYVNVIQPAGISVSAISQEADRGEVQAEIFYSGQYVEAVVKAAVIAAIEQYFIDASFSLTVGGIVYINGSTMKPGLIDYIQAVPGVIDIELTMFRVRDFGDPYGSGTVVATSYETTAGYIVAEDEVSHTPNDTITMTLATNG</sequence>